<dbReference type="Gene3D" id="3.40.50.2000">
    <property type="entry name" value="Glycogen Phosphorylase B"/>
    <property type="match status" value="2"/>
</dbReference>
<dbReference type="RefSeq" id="WP_263125032.1">
    <property type="nucleotide sequence ID" value="NZ_CP106753.1"/>
</dbReference>
<feature type="domain" description="Glycosyl transferase family 1" evidence="1">
    <location>
        <begin position="293"/>
        <end position="389"/>
    </location>
</feature>
<evidence type="ECO:0000259" key="2">
    <source>
        <dbReference type="Pfam" id="PF13439"/>
    </source>
</evidence>
<keyword evidence="3" id="KW-0328">Glycosyltransferase</keyword>
<sequence length="424" mass="46969">MRVTLLSESDHSGGAARAAWRLYCALHDSGLMATMQVARALREEPGVRAIRSGQSQRLRRWAGRLINRLQVTGNQEFHSANVLPSRWHTKLNTSGIDVLNLHWVGGEALSIEDLGRLTKPIVWTLHDMWPFCGAEHYADEDETARWRHGYHAANRTLSARGLDLDRWVWIRKQRAWRQPLHLVSPSRWLAQQAKASALLGQQPVHVIPNPIDLTVFRPYPQAEARARLHLPPNQLLILFGALGGTHNPRKGADLLEAAIGQLPRLIGGRPWCSLIFGQSAPAGVASFGGQPAIWLGHIGEDKLLALLYSAADVMVVPSRQENLPQTATEAQACGCPVVAFDCTGLPDAVLQHRTGFLAKAYDAGDLAHGIRWILDEPTRRRQLGSAAAERARTLWSPVEIARQYQSVFEQALLAHASGQPERRP</sequence>
<evidence type="ECO:0000259" key="1">
    <source>
        <dbReference type="Pfam" id="PF00534"/>
    </source>
</evidence>
<accession>A0ABY6DMN5</accession>
<feature type="domain" description="Glycosyltransferase subfamily 4-like N-terminal" evidence="2">
    <location>
        <begin position="71"/>
        <end position="214"/>
    </location>
</feature>
<proteinExistence type="predicted"/>
<dbReference type="SUPFAM" id="SSF53756">
    <property type="entry name" value="UDP-Glycosyltransferase/glycogen phosphorylase"/>
    <property type="match status" value="1"/>
</dbReference>
<evidence type="ECO:0000313" key="3">
    <source>
        <dbReference type="EMBL" id="UXY15614.1"/>
    </source>
</evidence>
<gene>
    <name evidence="3" type="ORF">N8I74_00945</name>
</gene>
<evidence type="ECO:0000313" key="4">
    <source>
        <dbReference type="Proteomes" id="UP001061302"/>
    </source>
</evidence>
<keyword evidence="3" id="KW-0808">Transferase</keyword>
<dbReference type="Pfam" id="PF13439">
    <property type="entry name" value="Glyco_transf_4"/>
    <property type="match status" value="1"/>
</dbReference>
<dbReference type="PANTHER" id="PTHR12526:SF635">
    <property type="entry name" value="GLYCOSYL TRANSFERASE GROUP 1"/>
    <property type="match status" value="1"/>
</dbReference>
<keyword evidence="4" id="KW-1185">Reference proteome</keyword>
<dbReference type="InterPro" id="IPR001296">
    <property type="entry name" value="Glyco_trans_1"/>
</dbReference>
<name>A0ABY6DMN5_9NEIS</name>
<reference evidence="3" key="1">
    <citation type="submission" date="2022-10" db="EMBL/GenBank/DDBJ databases">
        <title>Chitiniphilus purpureus sp. nov., a novel chitin-degrading bacterium isolated from crawfish pond sediment.</title>
        <authorList>
            <person name="Li K."/>
        </authorList>
    </citation>
    <scope>NUCLEOTIDE SEQUENCE</scope>
    <source>
        <strain evidence="3">CD1</strain>
    </source>
</reference>
<organism evidence="3 4">
    <name type="scientific">Chitiniphilus purpureus</name>
    <dbReference type="NCBI Taxonomy" id="2981137"/>
    <lineage>
        <taxon>Bacteria</taxon>
        <taxon>Pseudomonadati</taxon>
        <taxon>Pseudomonadota</taxon>
        <taxon>Betaproteobacteria</taxon>
        <taxon>Neisseriales</taxon>
        <taxon>Chitinibacteraceae</taxon>
        <taxon>Chitiniphilus</taxon>
    </lineage>
</organism>
<dbReference type="InterPro" id="IPR028098">
    <property type="entry name" value="Glyco_trans_4-like_N"/>
</dbReference>
<protein>
    <submittedName>
        <fullName evidence="3">Glycosyltransferase</fullName>
        <ecNumber evidence="3">2.4.-.-</ecNumber>
    </submittedName>
</protein>
<dbReference type="PANTHER" id="PTHR12526">
    <property type="entry name" value="GLYCOSYLTRANSFERASE"/>
    <property type="match status" value="1"/>
</dbReference>
<dbReference type="GO" id="GO:0016757">
    <property type="term" value="F:glycosyltransferase activity"/>
    <property type="evidence" value="ECO:0007669"/>
    <property type="project" value="UniProtKB-KW"/>
</dbReference>
<dbReference type="EC" id="2.4.-.-" evidence="3"/>
<dbReference type="Pfam" id="PF00534">
    <property type="entry name" value="Glycos_transf_1"/>
    <property type="match status" value="1"/>
</dbReference>
<dbReference type="Proteomes" id="UP001061302">
    <property type="component" value="Chromosome"/>
</dbReference>
<dbReference type="EMBL" id="CP106753">
    <property type="protein sequence ID" value="UXY15614.1"/>
    <property type="molecule type" value="Genomic_DNA"/>
</dbReference>